<keyword evidence="8" id="KW-1133">Transmembrane helix</keyword>
<dbReference type="InterPro" id="IPR027417">
    <property type="entry name" value="P-loop_NTPase"/>
</dbReference>
<feature type="region of interest" description="Disordered" evidence="7">
    <location>
        <begin position="1"/>
        <end position="55"/>
    </location>
</feature>
<dbReference type="PROSITE" id="PS50901">
    <property type="entry name" value="FTSK"/>
    <property type="match status" value="1"/>
</dbReference>
<dbReference type="InterPro" id="IPR002543">
    <property type="entry name" value="FtsK_dom"/>
</dbReference>
<dbReference type="EMBL" id="JBHTEB010000001">
    <property type="protein sequence ID" value="MFD0317638.1"/>
    <property type="molecule type" value="Genomic_DNA"/>
</dbReference>
<feature type="transmembrane region" description="Helical" evidence="8">
    <location>
        <begin position="164"/>
        <end position="182"/>
    </location>
</feature>
<evidence type="ECO:0000256" key="5">
    <source>
        <dbReference type="ARBA" id="ARBA00024986"/>
    </source>
</evidence>
<dbReference type="SUPFAM" id="SSF46785">
    <property type="entry name" value="Winged helix' DNA-binding domain"/>
    <property type="match status" value="1"/>
</dbReference>
<dbReference type="Gene3D" id="1.10.10.10">
    <property type="entry name" value="Winged helix-like DNA-binding domain superfamily/Winged helix DNA-binding domain"/>
    <property type="match status" value="1"/>
</dbReference>
<evidence type="ECO:0000256" key="6">
    <source>
        <dbReference type="PROSITE-ProRule" id="PRU00289"/>
    </source>
</evidence>
<dbReference type="Pfam" id="PF09397">
    <property type="entry name" value="FtsK_gamma"/>
    <property type="match status" value="1"/>
</dbReference>
<evidence type="ECO:0000259" key="9">
    <source>
        <dbReference type="PROSITE" id="PS50901"/>
    </source>
</evidence>
<dbReference type="SMART" id="SM00382">
    <property type="entry name" value="AAA"/>
    <property type="match status" value="1"/>
</dbReference>
<dbReference type="InterPro" id="IPR036388">
    <property type="entry name" value="WH-like_DNA-bd_sf"/>
</dbReference>
<keyword evidence="4" id="KW-0238">DNA-binding</keyword>
<feature type="region of interest" description="Disordered" evidence="7">
    <location>
        <begin position="283"/>
        <end position="325"/>
    </location>
</feature>
<keyword evidence="8" id="KW-0812">Transmembrane</keyword>
<feature type="domain" description="FtsK" evidence="9">
    <location>
        <begin position="558"/>
        <end position="758"/>
    </location>
</feature>
<dbReference type="SUPFAM" id="SSF52540">
    <property type="entry name" value="P-loop containing nucleoside triphosphate hydrolases"/>
    <property type="match status" value="1"/>
</dbReference>
<dbReference type="Pfam" id="PF17854">
    <property type="entry name" value="FtsK_alpha"/>
    <property type="match status" value="1"/>
</dbReference>
<feature type="transmembrane region" description="Helical" evidence="8">
    <location>
        <begin position="218"/>
        <end position="242"/>
    </location>
</feature>
<dbReference type="PANTHER" id="PTHR22683">
    <property type="entry name" value="SPORULATION PROTEIN RELATED"/>
    <property type="match status" value="1"/>
</dbReference>
<reference evidence="11" key="1">
    <citation type="journal article" date="2019" name="Int. J. Syst. Evol. Microbiol.">
        <title>The Global Catalogue of Microorganisms (GCM) 10K type strain sequencing project: providing services to taxonomists for standard genome sequencing and annotation.</title>
        <authorList>
            <consortium name="The Broad Institute Genomics Platform"/>
            <consortium name="The Broad Institute Genome Sequencing Center for Infectious Disease"/>
            <person name="Wu L."/>
            <person name="Ma J."/>
        </authorList>
    </citation>
    <scope>NUCLEOTIDE SEQUENCE [LARGE SCALE GENOMIC DNA]</scope>
    <source>
        <strain evidence="11">CGMCC 4.7400</strain>
    </source>
</reference>
<dbReference type="Pfam" id="PF01580">
    <property type="entry name" value="FtsK_SpoIIIE"/>
    <property type="match status" value="1"/>
</dbReference>
<sequence>MASRPSAAKKQPAKKAAASPKAPAKKAAAKKPPAKKAPAKKAAAKKAAPPKPAPNPTGGVYRLVRAVWLGLAHAVGAVFRGIGQGARNLDPAHRKDGVALLLLALSLIVAAGTWSNLRGPVGDLVEMLVTGAFGRLDLLVPILLTVIAVRFIRHPEKPEANGRIVIGLSALVIGVLGQVHIACGSPARSDGMQSIRDAGGLIGWAAATPLNFTMGEVLAVPLLVLLTVFGLLVVTATPVNAIPQRLRQLGVRLGLLPDPEAADDDPLGEDDARYDEQWREALPARGRRRAPAPEVHDPDQAEQEALSRRRGRPRRSAVPQPDMERQMDAVDVAAAAAAALDGAVLHGMPPSPVVADLTQGVGAGDREETTPTPTPVPAARPQQEKLKPRQLKAEVPDLTKTPPPDTRELPPRAEQLQLSGDITYALPSLDLLTRGGPGKARSAANDAIVESLTTVFTEFKVDARVTGFTRGPTVTRYEVELGPAVKVERITALTKNIAYAVASPDVRIISPIPGKSAVGIEIPNTDREMVNLGDVLRLAESAEDDDPMLVAFGKDVEGGYVMHSLAKMPHMLVAGATGSGKSSCINCLITSVMMRATPEDVRMILVDPKRVELTAYEGIPHLITPIITNPKRAAEALQWVVREMDLRYDDLAAYGYRHIDDFNRAVREGKVKPPEGSERELQPYPYLLVIVDELADLMMVAPRDVEDAIVRITQLARAAGIHLVLATQRPSVDVVTGLIKANVPSRLAFATSSLADSRVILDQPGAEKLIGKGDGLFLPMGANKPTRMQGAFVTEEEVAVVVQHCKDQMAPVFRDDVVVGTKQKKEIDEEIGDDLDLLCQAAELVVSTQFGSTSMLQRKLRVGFAKAGRLMDLMESRNIVGPSEGSKARDVLVKPDELDGVLAVIRGEDGA</sequence>
<dbReference type="Proteomes" id="UP001597023">
    <property type="component" value="Unassembled WGS sequence"/>
</dbReference>
<comment type="similarity">
    <text evidence="1">Belongs to the FtsK/SpoIIIE/SftA family.</text>
</comment>
<evidence type="ECO:0000313" key="10">
    <source>
        <dbReference type="EMBL" id="MFD0317638.1"/>
    </source>
</evidence>
<dbReference type="InterPro" id="IPR036390">
    <property type="entry name" value="WH_DNA-bd_sf"/>
</dbReference>
<feature type="binding site" evidence="6">
    <location>
        <begin position="575"/>
        <end position="582"/>
    </location>
    <ligand>
        <name>ATP</name>
        <dbReference type="ChEBI" id="CHEBI:30616"/>
    </ligand>
</feature>
<feature type="compositionally biased region" description="Basic and acidic residues" evidence="7">
    <location>
        <begin position="382"/>
        <end position="397"/>
    </location>
</feature>
<feature type="compositionally biased region" description="Low complexity" evidence="7">
    <location>
        <begin position="1"/>
        <end position="22"/>
    </location>
</feature>
<comment type="function">
    <text evidence="5">Essential cell division protein that coordinates cell division and chromosome segregation. The N-terminus is involved in assembly of the cell-division machinery. The C-terminus functions as a DNA motor that moves dsDNA in an ATP-dependent manner towards the dif recombination site, which is located within the replication terminus region. Required for activation of the Xer recombinase, allowing activation of chromosome unlinking by recombination.</text>
</comment>
<dbReference type="Gene3D" id="3.40.50.300">
    <property type="entry name" value="P-loop containing nucleotide triphosphate hydrolases"/>
    <property type="match status" value="1"/>
</dbReference>
<keyword evidence="8" id="KW-0472">Membrane</keyword>
<name>A0ABW2WDP4_9ACTN</name>
<accession>A0ABW2WDP4</accession>
<keyword evidence="11" id="KW-1185">Reference proteome</keyword>
<evidence type="ECO:0000313" key="11">
    <source>
        <dbReference type="Proteomes" id="UP001597023"/>
    </source>
</evidence>
<dbReference type="PANTHER" id="PTHR22683:SF41">
    <property type="entry name" value="DNA TRANSLOCASE FTSK"/>
    <property type="match status" value="1"/>
</dbReference>
<dbReference type="InterPro" id="IPR018541">
    <property type="entry name" value="Ftsk_gamma"/>
</dbReference>
<evidence type="ECO:0000256" key="7">
    <source>
        <dbReference type="SAM" id="MobiDB-lite"/>
    </source>
</evidence>
<dbReference type="InterPro" id="IPR003593">
    <property type="entry name" value="AAA+_ATPase"/>
</dbReference>
<feature type="region of interest" description="Disordered" evidence="7">
    <location>
        <begin position="363"/>
        <end position="411"/>
    </location>
</feature>
<evidence type="ECO:0000256" key="2">
    <source>
        <dbReference type="ARBA" id="ARBA00022741"/>
    </source>
</evidence>
<organism evidence="10 11">
    <name type="scientific">Streptomyces flavalbus</name>
    <dbReference type="NCBI Taxonomy" id="2665155"/>
    <lineage>
        <taxon>Bacteria</taxon>
        <taxon>Bacillati</taxon>
        <taxon>Actinomycetota</taxon>
        <taxon>Actinomycetes</taxon>
        <taxon>Kitasatosporales</taxon>
        <taxon>Streptomycetaceae</taxon>
        <taxon>Streptomyces</taxon>
    </lineage>
</organism>
<dbReference type="Gene3D" id="3.30.980.40">
    <property type="match status" value="1"/>
</dbReference>
<feature type="transmembrane region" description="Helical" evidence="8">
    <location>
        <begin position="127"/>
        <end position="152"/>
    </location>
</feature>
<dbReference type="SMART" id="SM00843">
    <property type="entry name" value="Ftsk_gamma"/>
    <property type="match status" value="1"/>
</dbReference>
<proteinExistence type="inferred from homology"/>
<gene>
    <name evidence="10" type="ORF">ACFQZ6_26150</name>
</gene>
<feature type="transmembrane region" description="Helical" evidence="8">
    <location>
        <begin position="97"/>
        <end position="115"/>
    </location>
</feature>
<evidence type="ECO:0000256" key="1">
    <source>
        <dbReference type="ARBA" id="ARBA00006474"/>
    </source>
</evidence>
<evidence type="ECO:0000256" key="8">
    <source>
        <dbReference type="SAM" id="Phobius"/>
    </source>
</evidence>
<comment type="caution">
    <text evidence="10">The sequence shown here is derived from an EMBL/GenBank/DDBJ whole genome shotgun (WGS) entry which is preliminary data.</text>
</comment>
<dbReference type="InterPro" id="IPR041027">
    <property type="entry name" value="FtsK_alpha"/>
</dbReference>
<evidence type="ECO:0000256" key="3">
    <source>
        <dbReference type="ARBA" id="ARBA00022840"/>
    </source>
</evidence>
<protein>
    <submittedName>
        <fullName evidence="10">DNA translocase FtsK</fullName>
    </submittedName>
</protein>
<dbReference type="RefSeq" id="WP_381613290.1">
    <property type="nucleotide sequence ID" value="NZ_JBHTEB010000001.1"/>
</dbReference>
<dbReference type="InterPro" id="IPR050206">
    <property type="entry name" value="FtsK/SpoIIIE/SftA"/>
</dbReference>
<feature type="compositionally biased region" description="Basic residues" evidence="7">
    <location>
        <begin position="23"/>
        <end position="44"/>
    </location>
</feature>
<keyword evidence="3 6" id="KW-0067">ATP-binding</keyword>
<evidence type="ECO:0000256" key="4">
    <source>
        <dbReference type="ARBA" id="ARBA00023125"/>
    </source>
</evidence>
<keyword evidence="2 6" id="KW-0547">Nucleotide-binding</keyword>
<dbReference type="CDD" id="cd01127">
    <property type="entry name" value="TrwB_TraG_TraD_VirD4"/>
    <property type="match status" value="1"/>
</dbReference>